<name>A0A6I4KPT5_9PSED</name>
<dbReference type="Pfam" id="PF02801">
    <property type="entry name" value="Ketoacyl-synt_C"/>
    <property type="match status" value="1"/>
</dbReference>
<dbReference type="InterPro" id="IPR014030">
    <property type="entry name" value="Ketoacyl_synth_N"/>
</dbReference>
<keyword evidence="7" id="KW-1185">Reference proteome</keyword>
<comment type="similarity">
    <text evidence="2 4">Belongs to the thiolase-like superfamily. Beta-ketoacyl-ACP synthases family.</text>
</comment>
<evidence type="ECO:0000313" key="7">
    <source>
        <dbReference type="Proteomes" id="UP000429555"/>
    </source>
</evidence>
<accession>A0A6I4KPT5</accession>
<dbReference type="Gene3D" id="3.40.47.10">
    <property type="match status" value="1"/>
</dbReference>
<dbReference type="Pfam" id="PF00109">
    <property type="entry name" value="ketoacyl-synt"/>
    <property type="match status" value="1"/>
</dbReference>
<protein>
    <submittedName>
        <fullName evidence="6">Beta-ketoacyl synthase</fullName>
    </submittedName>
</protein>
<sequence length="670" mass="72143">MPRTFTAPLQHRNPTASCYHLSCACPAYCSRSFRVTARLPVIVGFGGYNAAGRSSFHHGFRRTVLESLDSAARQQTLAGLAVMMKLVKVVEGAYQDDEGQVLTPAEIEARFAEQILASTLVRRIEKSYLDVDAAHWQKTIDISATAGQPLSFITLRKHLPEPLPSDWTVDELNASEVLVTLHDNCEFKVDSYRALPVKSAGQLPSGFEPSELYNARFHPRGLAMTIVGVTDALRATGIDWQTIMQHVAPDEVAVFAGSIMSQLDENGFGGLMQSRLKGGRVTAKQLALGLNTMPADFINAYVLGSVGTTGSVTGACATFLYNLQKGIELISSGKARVAIVGNSEAPINQECIEGYGAMGALATEDGLRQIEGNESVDFRRASRPFGENCGFTLAEASQFVVLMDDALALELGADIHGAVPDVFINADGFKKSISAPGPGNYLTVAKAVASAVQLLGVEAVRSRSFVHAHGSSTPANRVTESEILDRVAGAFGIEQWPVTAVKAFVGHSLATASGDQVISALGSFKYGIIPGIKTIDAVAEDVHQQHLSFATTDRARAPEQLDVCFINSKGFGGNNASALLLAPHVAERMLRKRHGEAAFAAYLQRREATRSTAQAYDAQALLGDLGIIYNFGHDLIDDREIEINAEQIRVPGFAQPLRFKKDERYGDMLD</sequence>
<evidence type="ECO:0000256" key="4">
    <source>
        <dbReference type="RuleBase" id="RU003694"/>
    </source>
</evidence>
<dbReference type="AlphaFoldDB" id="A0A6I4KPT5"/>
<comment type="caution">
    <text evidence="6">The sequence shown here is derived from an EMBL/GenBank/DDBJ whole genome shotgun (WGS) entry which is preliminary data.</text>
</comment>
<dbReference type="InterPro" id="IPR047224">
    <property type="entry name" value="FAS_alpha_su_C"/>
</dbReference>
<dbReference type="InterPro" id="IPR016039">
    <property type="entry name" value="Thiolase-like"/>
</dbReference>
<keyword evidence="3 4" id="KW-0808">Transferase</keyword>
<gene>
    <name evidence="6" type="ORF">GJV18_03345</name>
</gene>
<reference evidence="6 7" key="1">
    <citation type="submission" date="2019-11" db="EMBL/GenBank/DDBJ databases">
        <title>Pseudomonas flavidum sp. nov., isolated from Baiyang Lake.</title>
        <authorList>
            <person name="Zhao Y."/>
        </authorList>
    </citation>
    <scope>NUCLEOTIDE SEQUENCE [LARGE SCALE GENOMIC DNA]</scope>
    <source>
        <strain evidence="7">R-22-3 w-18</strain>
    </source>
</reference>
<dbReference type="GO" id="GO:0005829">
    <property type="term" value="C:cytosol"/>
    <property type="evidence" value="ECO:0007669"/>
    <property type="project" value="TreeGrafter"/>
</dbReference>
<evidence type="ECO:0000313" key="6">
    <source>
        <dbReference type="EMBL" id="MVW74345.1"/>
    </source>
</evidence>
<dbReference type="PANTHER" id="PTHR11712:SF336">
    <property type="entry name" value="3-OXOACYL-[ACYL-CARRIER-PROTEIN] SYNTHASE, MITOCHONDRIAL"/>
    <property type="match status" value="1"/>
</dbReference>
<comment type="pathway">
    <text evidence="1">Lipid metabolism; fatty acid biosynthesis.</text>
</comment>
<organism evidence="6 7">
    <name type="scientific">Pseudomonas xionganensis</name>
    <dbReference type="NCBI Taxonomy" id="2654845"/>
    <lineage>
        <taxon>Bacteria</taxon>
        <taxon>Pseudomonadati</taxon>
        <taxon>Pseudomonadota</taxon>
        <taxon>Gammaproteobacteria</taxon>
        <taxon>Pseudomonadales</taxon>
        <taxon>Pseudomonadaceae</taxon>
        <taxon>Pseudomonas</taxon>
    </lineage>
</organism>
<evidence type="ECO:0000259" key="5">
    <source>
        <dbReference type="PROSITE" id="PS52004"/>
    </source>
</evidence>
<dbReference type="CDD" id="cd00828">
    <property type="entry name" value="elong_cond_enzymes"/>
    <property type="match status" value="1"/>
</dbReference>
<dbReference type="PROSITE" id="PS52004">
    <property type="entry name" value="KS3_2"/>
    <property type="match status" value="1"/>
</dbReference>
<dbReference type="PROSITE" id="PS51257">
    <property type="entry name" value="PROKAR_LIPOPROTEIN"/>
    <property type="match status" value="1"/>
</dbReference>
<proteinExistence type="inferred from homology"/>
<dbReference type="GO" id="GO:0004315">
    <property type="term" value="F:3-oxoacyl-[acyl-carrier-protein] synthase activity"/>
    <property type="evidence" value="ECO:0007669"/>
    <property type="project" value="TreeGrafter"/>
</dbReference>
<evidence type="ECO:0000256" key="2">
    <source>
        <dbReference type="ARBA" id="ARBA00008467"/>
    </source>
</evidence>
<feature type="domain" description="Ketosynthase family 3 (KS3)" evidence="5">
    <location>
        <begin position="147"/>
        <end position="582"/>
    </location>
</feature>
<dbReference type="InterPro" id="IPR000794">
    <property type="entry name" value="Beta-ketoacyl_synthase"/>
</dbReference>
<dbReference type="Proteomes" id="UP000429555">
    <property type="component" value="Unassembled WGS sequence"/>
</dbReference>
<dbReference type="SMART" id="SM00825">
    <property type="entry name" value="PKS_KS"/>
    <property type="match status" value="1"/>
</dbReference>
<dbReference type="InterPro" id="IPR020841">
    <property type="entry name" value="PKS_Beta-ketoAc_synthase_dom"/>
</dbReference>
<dbReference type="GO" id="GO:0006633">
    <property type="term" value="P:fatty acid biosynthetic process"/>
    <property type="evidence" value="ECO:0007669"/>
    <property type="project" value="TreeGrafter"/>
</dbReference>
<dbReference type="SUPFAM" id="SSF53901">
    <property type="entry name" value="Thiolase-like"/>
    <property type="match status" value="2"/>
</dbReference>
<dbReference type="InterPro" id="IPR014031">
    <property type="entry name" value="Ketoacyl_synth_C"/>
</dbReference>
<dbReference type="EMBL" id="WKJZ01000001">
    <property type="protein sequence ID" value="MVW74345.1"/>
    <property type="molecule type" value="Genomic_DNA"/>
</dbReference>
<dbReference type="PANTHER" id="PTHR11712">
    <property type="entry name" value="POLYKETIDE SYNTHASE-RELATED"/>
    <property type="match status" value="1"/>
</dbReference>
<evidence type="ECO:0000256" key="1">
    <source>
        <dbReference type="ARBA" id="ARBA00005194"/>
    </source>
</evidence>
<evidence type="ECO:0000256" key="3">
    <source>
        <dbReference type="ARBA" id="ARBA00022679"/>
    </source>
</evidence>